<evidence type="ECO:0000313" key="2">
    <source>
        <dbReference type="EMBL" id="GBP43950.1"/>
    </source>
</evidence>
<feature type="region of interest" description="Disordered" evidence="1">
    <location>
        <begin position="45"/>
        <end position="64"/>
    </location>
</feature>
<name>A0A4C1VZC8_EUMVA</name>
<gene>
    <name evidence="2" type="ORF">EVAR_27118_1</name>
</gene>
<comment type="caution">
    <text evidence="2">The sequence shown here is derived from an EMBL/GenBank/DDBJ whole genome shotgun (WGS) entry which is preliminary data.</text>
</comment>
<evidence type="ECO:0000313" key="3">
    <source>
        <dbReference type="Proteomes" id="UP000299102"/>
    </source>
</evidence>
<sequence>MAKTERLQFRYVRSRSSIRMSQAFHLKTTRCIFMKFGVQIRAVGPRRSRRGGGTLRQRRPPTALHKPVKVISAPRRPSPGAPLLRARCRDVLIGLCLRIRMCVDGEAARRRLGNIPIARGPFRGKDGA</sequence>
<evidence type="ECO:0000256" key="1">
    <source>
        <dbReference type="SAM" id="MobiDB-lite"/>
    </source>
</evidence>
<protein>
    <submittedName>
        <fullName evidence="2">Uncharacterized protein</fullName>
    </submittedName>
</protein>
<accession>A0A4C1VZC8</accession>
<proteinExistence type="predicted"/>
<dbReference type="Proteomes" id="UP000299102">
    <property type="component" value="Unassembled WGS sequence"/>
</dbReference>
<dbReference type="AlphaFoldDB" id="A0A4C1VZC8"/>
<dbReference type="EMBL" id="BGZK01000445">
    <property type="protein sequence ID" value="GBP43950.1"/>
    <property type="molecule type" value="Genomic_DNA"/>
</dbReference>
<keyword evidence="3" id="KW-1185">Reference proteome</keyword>
<organism evidence="2 3">
    <name type="scientific">Eumeta variegata</name>
    <name type="common">Bagworm moth</name>
    <name type="synonym">Eumeta japonica</name>
    <dbReference type="NCBI Taxonomy" id="151549"/>
    <lineage>
        <taxon>Eukaryota</taxon>
        <taxon>Metazoa</taxon>
        <taxon>Ecdysozoa</taxon>
        <taxon>Arthropoda</taxon>
        <taxon>Hexapoda</taxon>
        <taxon>Insecta</taxon>
        <taxon>Pterygota</taxon>
        <taxon>Neoptera</taxon>
        <taxon>Endopterygota</taxon>
        <taxon>Lepidoptera</taxon>
        <taxon>Glossata</taxon>
        <taxon>Ditrysia</taxon>
        <taxon>Tineoidea</taxon>
        <taxon>Psychidae</taxon>
        <taxon>Oiketicinae</taxon>
        <taxon>Eumeta</taxon>
    </lineage>
</organism>
<reference evidence="2 3" key="1">
    <citation type="journal article" date="2019" name="Commun. Biol.">
        <title>The bagworm genome reveals a unique fibroin gene that provides high tensile strength.</title>
        <authorList>
            <person name="Kono N."/>
            <person name="Nakamura H."/>
            <person name="Ohtoshi R."/>
            <person name="Tomita M."/>
            <person name="Numata K."/>
            <person name="Arakawa K."/>
        </authorList>
    </citation>
    <scope>NUCLEOTIDE SEQUENCE [LARGE SCALE GENOMIC DNA]</scope>
</reference>